<dbReference type="EMBL" id="PRFC01000045">
    <property type="protein sequence ID" value="PWV13076.1"/>
    <property type="molecule type" value="Genomic_DNA"/>
</dbReference>
<dbReference type="VEuPathDB" id="TriTrypDB:TcCLB.510421.180"/>
<dbReference type="VEuPathDB" id="TriTrypDB:C3747_45g261"/>
<dbReference type="EC" id="2.7.11.1" evidence="1"/>
<dbReference type="VEuPathDB" id="TriTrypDB:C4B63_11g86"/>
<evidence type="ECO:0000256" key="6">
    <source>
        <dbReference type="SAM" id="MobiDB-lite"/>
    </source>
</evidence>
<keyword evidence="5" id="KW-0723">Serine/threonine-protein kinase</keyword>
<proteinExistence type="inferred from homology"/>
<dbReference type="SMART" id="SM00220">
    <property type="entry name" value="S_TKc"/>
    <property type="match status" value="1"/>
</dbReference>
<dbReference type="VEuPathDB" id="TriTrypDB:TcBrA4_0082780"/>
<dbReference type="InterPro" id="IPR017441">
    <property type="entry name" value="Protein_kinase_ATP_BS"/>
</dbReference>
<dbReference type="OMA" id="LPWMNLV"/>
<dbReference type="GO" id="GO:0004674">
    <property type="term" value="F:protein serine/threonine kinase activity"/>
    <property type="evidence" value="ECO:0007669"/>
    <property type="project" value="UniProtKB-KW"/>
</dbReference>
<evidence type="ECO:0000256" key="5">
    <source>
        <dbReference type="RuleBase" id="RU000304"/>
    </source>
</evidence>
<feature type="binding site" evidence="4">
    <location>
        <position position="61"/>
    </location>
    <ligand>
        <name>ATP</name>
        <dbReference type="ChEBI" id="CHEBI:30616"/>
    </ligand>
</feature>
<keyword evidence="3 4" id="KW-0067">ATP-binding</keyword>
<dbReference type="VEuPathDB" id="TriTrypDB:TcG_06070"/>
<evidence type="ECO:0000313" key="8">
    <source>
        <dbReference type="EMBL" id="PWV13076.1"/>
    </source>
</evidence>
<dbReference type="PROSITE" id="PS50011">
    <property type="entry name" value="PROTEIN_KINASE_DOM"/>
    <property type="match status" value="1"/>
</dbReference>
<dbReference type="AlphaFoldDB" id="A0A2V2WWY0"/>
<dbReference type="InterPro" id="IPR008271">
    <property type="entry name" value="Ser/Thr_kinase_AS"/>
</dbReference>
<comment type="caution">
    <text evidence="8">The sequence shown here is derived from an EMBL/GenBank/DDBJ whole genome shotgun (WGS) entry which is preliminary data.</text>
</comment>
<accession>A0A2V2WWY0</accession>
<dbReference type="Pfam" id="PF00069">
    <property type="entry name" value="Pkinase"/>
    <property type="match status" value="1"/>
</dbReference>
<dbReference type="VEuPathDB" id="TriTrypDB:TCDM_03933"/>
<dbReference type="Proteomes" id="UP000246078">
    <property type="component" value="Unassembled WGS sequence"/>
</dbReference>
<dbReference type="FunFam" id="1.10.510.10:FF:001244">
    <property type="entry name" value="Putative casein kinase I"/>
    <property type="match status" value="1"/>
</dbReference>
<reference evidence="8 9" key="1">
    <citation type="journal article" date="2018" name="Microb. Genom.">
        <title>Expanding an expanded genome: long-read sequencing of Trypanosoma cruzi.</title>
        <authorList>
            <person name="Berna L."/>
            <person name="Rodriguez M."/>
            <person name="Chiribao M.L."/>
            <person name="Parodi-Talice A."/>
            <person name="Pita S."/>
            <person name="Rijo G."/>
            <person name="Alvarez-Valin F."/>
            <person name="Robello C."/>
        </authorList>
    </citation>
    <scope>NUCLEOTIDE SEQUENCE [LARGE SCALE GENOMIC DNA]</scope>
    <source>
        <strain evidence="8 9">TCC</strain>
    </source>
</reference>
<feature type="domain" description="Protein kinase" evidence="7">
    <location>
        <begin position="32"/>
        <end position="301"/>
    </location>
</feature>
<evidence type="ECO:0000256" key="1">
    <source>
        <dbReference type="ARBA" id="ARBA00012513"/>
    </source>
</evidence>
<dbReference type="OrthoDB" id="5800476at2759"/>
<dbReference type="Gene3D" id="1.10.510.10">
    <property type="entry name" value="Transferase(Phosphotransferase) domain 1"/>
    <property type="match status" value="1"/>
</dbReference>
<dbReference type="PROSITE" id="PS00108">
    <property type="entry name" value="PROTEIN_KINASE_ST"/>
    <property type="match status" value="1"/>
</dbReference>
<dbReference type="GO" id="GO:0005524">
    <property type="term" value="F:ATP binding"/>
    <property type="evidence" value="ECO:0007669"/>
    <property type="project" value="UniProtKB-UniRule"/>
</dbReference>
<dbReference type="VEuPathDB" id="TriTrypDB:TcCL_NonESM05377"/>
<dbReference type="PANTHER" id="PTHR11909">
    <property type="entry name" value="CASEIN KINASE-RELATED"/>
    <property type="match status" value="1"/>
</dbReference>
<dbReference type="VEuPathDB" id="TriTrypDB:TcCLB.510089.170"/>
<dbReference type="VEuPathDB" id="TriTrypDB:Tc_MARK_5047"/>
<dbReference type="VEuPathDB" id="TriTrypDB:TCSYLVIO_006345"/>
<keyword evidence="8" id="KW-0808">Transferase</keyword>
<dbReference type="InterPro" id="IPR011009">
    <property type="entry name" value="Kinase-like_dom_sf"/>
</dbReference>
<dbReference type="InterPro" id="IPR050235">
    <property type="entry name" value="CK1_Ser-Thr_kinase"/>
</dbReference>
<protein>
    <recommendedName>
        <fullName evidence="1">non-specific serine/threonine protein kinase</fullName>
        <ecNumber evidence="1">2.7.11.1</ecNumber>
    </recommendedName>
</protein>
<sequence length="414" mass="47487">MPEEVGSVTEHGAPSHSLARRLRQMNIAEGRFLISQRIGSGAFGELFQGLDIRTNSRVAVKFEKRQIAYPQLSYENKVYRVLHNGQYDTIGIPRVHYFGVEGEYGVLVMDLCGPSLEDLFNYCGRRFSVKTVCMLADQMLQRIEFLHGKGFIHRDLKPENFVLGTGRRGHVLHLIDFGLSKLYWNKRKQLHIPFCEGKTLTGTARYCSTWTHRGFEQSRRDDLESIGFILVYFLVGSLPWQGITVRDVQQKTARIGEKKLDTSLESLCSGLPGEILQYCSYCRELRFTDTPDYNYMRELFLTLAKRRGCVRLPLEKANGVWWNGSNSGSDTRSSPYDWMFDWCLKRGAEVEEWHKRQMAKSPSNNMQHFPASRQLGEKDVNSKALEGDNDDSSSSSESNVIHLSLRKTDWQNGE</sequence>
<evidence type="ECO:0000313" key="9">
    <source>
        <dbReference type="Proteomes" id="UP000246078"/>
    </source>
</evidence>
<evidence type="ECO:0000256" key="2">
    <source>
        <dbReference type="ARBA" id="ARBA00022741"/>
    </source>
</evidence>
<keyword evidence="2 4" id="KW-0547">Nucleotide-binding</keyword>
<name>A0A2V2WWY0_TRYCR</name>
<dbReference type="CDD" id="cd14016">
    <property type="entry name" value="STKc_CK1"/>
    <property type="match status" value="1"/>
</dbReference>
<keyword evidence="8" id="KW-0418">Kinase</keyword>
<organism evidence="8 9">
    <name type="scientific">Trypanosoma cruzi</name>
    <dbReference type="NCBI Taxonomy" id="5693"/>
    <lineage>
        <taxon>Eukaryota</taxon>
        <taxon>Discoba</taxon>
        <taxon>Euglenozoa</taxon>
        <taxon>Kinetoplastea</taxon>
        <taxon>Metakinetoplastina</taxon>
        <taxon>Trypanosomatida</taxon>
        <taxon>Trypanosomatidae</taxon>
        <taxon>Trypanosoma</taxon>
        <taxon>Schizotrypanum</taxon>
    </lineage>
</organism>
<dbReference type="SMR" id="A0A2V2WWY0"/>
<evidence type="ECO:0000259" key="7">
    <source>
        <dbReference type="PROSITE" id="PS50011"/>
    </source>
</evidence>
<evidence type="ECO:0000256" key="4">
    <source>
        <dbReference type="PROSITE-ProRule" id="PRU10141"/>
    </source>
</evidence>
<dbReference type="SUPFAM" id="SSF56112">
    <property type="entry name" value="Protein kinase-like (PK-like)"/>
    <property type="match status" value="1"/>
</dbReference>
<evidence type="ECO:0000256" key="3">
    <source>
        <dbReference type="ARBA" id="ARBA00022840"/>
    </source>
</evidence>
<dbReference type="VEuPathDB" id="TriTrypDB:ECC02_002263"/>
<gene>
    <name evidence="8" type="ORF">C3747_45g261</name>
</gene>
<comment type="similarity">
    <text evidence="5">Belongs to the protein kinase superfamily.</text>
</comment>
<feature type="region of interest" description="Disordered" evidence="6">
    <location>
        <begin position="356"/>
        <end position="414"/>
    </location>
</feature>
<dbReference type="PROSITE" id="PS00107">
    <property type="entry name" value="PROTEIN_KINASE_ATP"/>
    <property type="match status" value="1"/>
</dbReference>
<dbReference type="VEuPathDB" id="TriTrypDB:BCY84_13517"/>
<dbReference type="InterPro" id="IPR000719">
    <property type="entry name" value="Prot_kinase_dom"/>
</dbReference>